<proteinExistence type="predicted"/>
<gene>
    <name evidence="1" type="ORF">BGZ70_009910</name>
</gene>
<organism evidence="1 2">
    <name type="scientific">Mortierella alpina</name>
    <name type="common">Oleaginous fungus</name>
    <name type="synonym">Mortierella renispora</name>
    <dbReference type="NCBI Taxonomy" id="64518"/>
    <lineage>
        <taxon>Eukaryota</taxon>
        <taxon>Fungi</taxon>
        <taxon>Fungi incertae sedis</taxon>
        <taxon>Mucoromycota</taxon>
        <taxon>Mortierellomycotina</taxon>
        <taxon>Mortierellomycetes</taxon>
        <taxon>Mortierellales</taxon>
        <taxon>Mortierellaceae</taxon>
        <taxon>Mortierella</taxon>
    </lineage>
</organism>
<evidence type="ECO:0000313" key="1">
    <source>
        <dbReference type="EMBL" id="KAF9956402.1"/>
    </source>
</evidence>
<evidence type="ECO:0000313" key="2">
    <source>
        <dbReference type="Proteomes" id="UP000738359"/>
    </source>
</evidence>
<sequence>MQILPAVNIKPPNMKFITIAATIFAVVVAATQAAPAFHKRNGGSLVNVQDVDVKVQDVANNLAKNAAKNADIKVLRRDDLIDAKVIAKDINVLSKNHD</sequence>
<name>A0A9P6M091_MORAP</name>
<dbReference type="AlphaFoldDB" id="A0A9P6M091"/>
<dbReference type="EMBL" id="JAAAHY010000843">
    <property type="protein sequence ID" value="KAF9956402.1"/>
    <property type="molecule type" value="Genomic_DNA"/>
</dbReference>
<keyword evidence="2" id="KW-1185">Reference proteome</keyword>
<comment type="caution">
    <text evidence="1">The sequence shown here is derived from an EMBL/GenBank/DDBJ whole genome shotgun (WGS) entry which is preliminary data.</text>
</comment>
<protein>
    <submittedName>
        <fullName evidence="1">Uncharacterized protein</fullName>
    </submittedName>
</protein>
<dbReference type="Proteomes" id="UP000738359">
    <property type="component" value="Unassembled WGS sequence"/>
</dbReference>
<accession>A0A9P6M091</accession>
<reference evidence="1" key="1">
    <citation type="journal article" date="2020" name="Fungal Divers.">
        <title>Resolving the Mortierellaceae phylogeny through synthesis of multi-gene phylogenetics and phylogenomics.</title>
        <authorList>
            <person name="Vandepol N."/>
            <person name="Liber J."/>
            <person name="Desiro A."/>
            <person name="Na H."/>
            <person name="Kennedy M."/>
            <person name="Barry K."/>
            <person name="Grigoriev I.V."/>
            <person name="Miller A.N."/>
            <person name="O'Donnell K."/>
            <person name="Stajich J.E."/>
            <person name="Bonito G."/>
        </authorList>
    </citation>
    <scope>NUCLEOTIDE SEQUENCE</scope>
    <source>
        <strain evidence="1">CK1249</strain>
    </source>
</reference>